<comment type="similarity">
    <text evidence="5">Belongs to the class I-like SAM-binding methyltransferase superfamily. RsmB/NOP family.</text>
</comment>
<keyword evidence="2 5" id="KW-0808">Transferase</keyword>
<dbReference type="GO" id="GO:0008173">
    <property type="term" value="F:RNA methyltransferase activity"/>
    <property type="evidence" value="ECO:0007669"/>
    <property type="project" value="InterPro"/>
</dbReference>
<accession>K0TIU6</accession>
<feature type="compositionally biased region" description="Basic and acidic residues" evidence="6">
    <location>
        <begin position="219"/>
        <end position="235"/>
    </location>
</feature>
<feature type="region of interest" description="Disordered" evidence="6">
    <location>
        <begin position="116"/>
        <end position="261"/>
    </location>
</feature>
<dbReference type="InterPro" id="IPR049560">
    <property type="entry name" value="MeTrfase_RsmB-F_NOP2_cat"/>
</dbReference>
<dbReference type="Proteomes" id="UP000266841">
    <property type="component" value="Unassembled WGS sequence"/>
</dbReference>
<feature type="compositionally biased region" description="Basic and acidic residues" evidence="6">
    <location>
        <begin position="173"/>
        <end position="188"/>
    </location>
</feature>
<feature type="binding site" evidence="5">
    <location>
        <position position="389"/>
    </location>
    <ligand>
        <name>S-adenosyl-L-methionine</name>
        <dbReference type="ChEBI" id="CHEBI:59789"/>
    </ligand>
</feature>
<evidence type="ECO:0000313" key="8">
    <source>
        <dbReference type="EMBL" id="EJK73696.1"/>
    </source>
</evidence>
<dbReference type="Gene3D" id="3.40.50.150">
    <property type="entry name" value="Vaccinia Virus protein VP39"/>
    <property type="match status" value="1"/>
</dbReference>
<feature type="compositionally biased region" description="Basic and acidic residues" evidence="6">
    <location>
        <begin position="632"/>
        <end position="663"/>
    </location>
</feature>
<reference evidence="8 9" key="1">
    <citation type="journal article" date="2012" name="Genome Biol.">
        <title>Genome and low-iron response of an oceanic diatom adapted to chronic iron limitation.</title>
        <authorList>
            <person name="Lommer M."/>
            <person name="Specht M."/>
            <person name="Roy A.S."/>
            <person name="Kraemer L."/>
            <person name="Andreson R."/>
            <person name="Gutowska M.A."/>
            <person name="Wolf J."/>
            <person name="Bergner S.V."/>
            <person name="Schilhabel M.B."/>
            <person name="Klostermeier U.C."/>
            <person name="Beiko R.G."/>
            <person name="Rosenstiel P."/>
            <person name="Hippler M."/>
            <person name="Laroche J."/>
        </authorList>
    </citation>
    <scope>NUCLEOTIDE SEQUENCE [LARGE SCALE GENOMIC DNA]</scope>
    <source>
        <strain evidence="8 9">CCMP1005</strain>
    </source>
</reference>
<name>K0TIU6_THAOC</name>
<dbReference type="InterPro" id="IPR029063">
    <property type="entry name" value="SAM-dependent_MTases_sf"/>
</dbReference>
<proteinExistence type="inferred from homology"/>
<dbReference type="PRINTS" id="PR02008">
    <property type="entry name" value="RCMTFAMILY"/>
</dbReference>
<evidence type="ECO:0000259" key="7">
    <source>
        <dbReference type="PROSITE" id="PS51686"/>
    </source>
</evidence>
<feature type="compositionally biased region" description="Basic residues" evidence="6">
    <location>
        <begin position="664"/>
        <end position="679"/>
    </location>
</feature>
<dbReference type="GO" id="GO:0005730">
    <property type="term" value="C:nucleolus"/>
    <property type="evidence" value="ECO:0007669"/>
    <property type="project" value="TreeGrafter"/>
</dbReference>
<keyword evidence="1 5" id="KW-0489">Methyltransferase</keyword>
<feature type="region of interest" description="Disordered" evidence="6">
    <location>
        <begin position="357"/>
        <end position="382"/>
    </location>
</feature>
<evidence type="ECO:0000256" key="6">
    <source>
        <dbReference type="SAM" id="MobiDB-lite"/>
    </source>
</evidence>
<dbReference type="PANTHER" id="PTHR22807">
    <property type="entry name" value="NOP2 YEAST -RELATED NOL1/NOP2/FMU SUN DOMAIN-CONTAINING"/>
    <property type="match status" value="1"/>
</dbReference>
<feature type="binding site" evidence="5">
    <location>
        <position position="440"/>
    </location>
    <ligand>
        <name>S-adenosyl-L-methionine</name>
        <dbReference type="ChEBI" id="CHEBI:59789"/>
    </ligand>
</feature>
<dbReference type="EMBL" id="AGNL01004282">
    <property type="protein sequence ID" value="EJK73696.1"/>
    <property type="molecule type" value="Genomic_DNA"/>
</dbReference>
<feature type="active site" description="Nucleophile" evidence="5">
    <location>
        <position position="495"/>
    </location>
</feature>
<dbReference type="eggNOG" id="KOG2360">
    <property type="taxonomic scope" value="Eukaryota"/>
</dbReference>
<gene>
    <name evidence="8" type="ORF">THAOC_04665</name>
</gene>
<dbReference type="OrthoDB" id="435282at2759"/>
<feature type="binding site" evidence="5">
    <location>
        <begin position="340"/>
        <end position="346"/>
    </location>
    <ligand>
        <name>S-adenosyl-L-methionine</name>
        <dbReference type="ChEBI" id="CHEBI:59789"/>
    </ligand>
</feature>
<feature type="compositionally biased region" description="Polar residues" evidence="6">
    <location>
        <begin position="79"/>
        <end position="88"/>
    </location>
</feature>
<keyword evidence="9" id="KW-1185">Reference proteome</keyword>
<dbReference type="PROSITE" id="PS51686">
    <property type="entry name" value="SAM_MT_RSMB_NOP"/>
    <property type="match status" value="1"/>
</dbReference>
<dbReference type="InterPro" id="IPR023267">
    <property type="entry name" value="RCMT"/>
</dbReference>
<organism evidence="8 9">
    <name type="scientific">Thalassiosira oceanica</name>
    <name type="common">Marine diatom</name>
    <dbReference type="NCBI Taxonomy" id="159749"/>
    <lineage>
        <taxon>Eukaryota</taxon>
        <taxon>Sar</taxon>
        <taxon>Stramenopiles</taxon>
        <taxon>Ochrophyta</taxon>
        <taxon>Bacillariophyta</taxon>
        <taxon>Coscinodiscophyceae</taxon>
        <taxon>Thalassiosirophycidae</taxon>
        <taxon>Thalassiosirales</taxon>
        <taxon>Thalassiosiraceae</taxon>
        <taxon>Thalassiosira</taxon>
    </lineage>
</organism>
<comment type="caution">
    <text evidence="8">The sequence shown here is derived from an EMBL/GenBank/DDBJ whole genome shotgun (WGS) entry which is preliminary data.</text>
</comment>
<feature type="compositionally biased region" description="Basic and acidic residues" evidence="6">
    <location>
        <begin position="680"/>
        <end position="696"/>
    </location>
</feature>
<dbReference type="GO" id="GO:0070475">
    <property type="term" value="P:rRNA base methylation"/>
    <property type="evidence" value="ECO:0007669"/>
    <property type="project" value="TreeGrafter"/>
</dbReference>
<dbReference type="OMA" id="DYIDACA"/>
<evidence type="ECO:0000256" key="1">
    <source>
        <dbReference type="ARBA" id="ARBA00022603"/>
    </source>
</evidence>
<protein>
    <recommendedName>
        <fullName evidence="7">SAM-dependent MTase RsmB/NOP-type domain-containing protein</fullName>
    </recommendedName>
</protein>
<dbReference type="PANTHER" id="PTHR22807:SF4">
    <property type="entry name" value="28S RRNA (CYTOSINE-C(5))-METHYLTRANSFERASE"/>
    <property type="match status" value="1"/>
</dbReference>
<keyword evidence="3 5" id="KW-0949">S-adenosyl-L-methionine</keyword>
<evidence type="ECO:0000256" key="4">
    <source>
        <dbReference type="ARBA" id="ARBA00022884"/>
    </source>
</evidence>
<evidence type="ECO:0000313" key="9">
    <source>
        <dbReference type="Proteomes" id="UP000266841"/>
    </source>
</evidence>
<dbReference type="Pfam" id="PF01189">
    <property type="entry name" value="Methyltr_RsmB-F"/>
    <property type="match status" value="1"/>
</dbReference>
<feature type="region of interest" description="Disordered" evidence="6">
    <location>
        <begin position="79"/>
        <end position="101"/>
    </location>
</feature>
<feature type="compositionally biased region" description="Basic residues" evidence="6">
    <location>
        <begin position="370"/>
        <end position="382"/>
    </location>
</feature>
<evidence type="ECO:0000256" key="3">
    <source>
        <dbReference type="ARBA" id="ARBA00022691"/>
    </source>
</evidence>
<feature type="region of interest" description="Disordered" evidence="6">
    <location>
        <begin position="1"/>
        <end position="66"/>
    </location>
</feature>
<feature type="binding site" evidence="5">
    <location>
        <position position="422"/>
    </location>
    <ligand>
        <name>S-adenosyl-L-methionine</name>
        <dbReference type="ChEBI" id="CHEBI:59789"/>
    </ligand>
</feature>
<feature type="compositionally biased region" description="Low complexity" evidence="6">
    <location>
        <begin position="51"/>
        <end position="66"/>
    </location>
</feature>
<feature type="non-terminal residue" evidence="8">
    <location>
        <position position="1"/>
    </location>
</feature>
<dbReference type="SUPFAM" id="SSF53335">
    <property type="entry name" value="S-adenosyl-L-methionine-dependent methyltransferases"/>
    <property type="match status" value="1"/>
</dbReference>
<evidence type="ECO:0000256" key="2">
    <source>
        <dbReference type="ARBA" id="ARBA00022679"/>
    </source>
</evidence>
<evidence type="ECO:0000256" key="5">
    <source>
        <dbReference type="PROSITE-ProRule" id="PRU01023"/>
    </source>
</evidence>
<dbReference type="AlphaFoldDB" id="K0TIU6"/>
<sequence length="696" mass="74865">VATALSPIARLPTPSMDPFRSAASPIFSSIVGRQDAGRPSSSTGLRGRDGSCSFLSGPSSSRSLPLHLEPGIMEEVSSFLQSDSTQRLNGDRFRTEPSPFSAVRGADNHEQLAVPVRRVAPERPPPGGAGPQVPRLRPPVEASEDRQVGLRHGLQDRAAPTRDRRAPRRRRRTATEGHRVRLDAEQGHGVRPPLRAPLLEVQVDTGRGEDKAAHRRAGKGAEGRGRGVQEEEPGVRRGCRRQIPPDGGESDGAGAEEDGRTRGPQVYLDAHVPDLLVLPPSSSSWLNSEDDLVRSGRAVLQVRAIISFGFATLFLADFASPRAMLGAAPGGGPCDYIDACAAPGNKTSHLAALVRQAMNGSEDPGDVKKDKRKKKKSNRKAKSTIYAFERSSARFEILQQRMELLVPKSSASEVAVCPVHGDFLKSDPAEFENVRAILLDPSCSGSGIVNSPDRFADEGDDKGTRRVQSLANFQLTILKHAMSFPNVERIVYSTCSVHDEENEAVVSTALEEHAAQAEEEGVADGDRWTLASPVCLEHWERRGRAVAGLTEEQARCLVRCDGLDGDETNGFFVSLFVRERLVGTGGPRGIIVGSDGVAVYGGEFAPGDPDSNDAGPGEDANEDAAAPPSPGAERKDPPAAEKKNKAARGRDKGPRAKAKDPSKSAKKREKKLAWKRRQARQKEERLLAKRAKGGDA</sequence>
<keyword evidence="4 5" id="KW-0694">RNA-binding</keyword>
<feature type="compositionally biased region" description="Basic and acidic residues" evidence="6">
    <location>
        <begin position="143"/>
        <end position="164"/>
    </location>
</feature>
<feature type="region of interest" description="Disordered" evidence="6">
    <location>
        <begin position="602"/>
        <end position="696"/>
    </location>
</feature>
<feature type="domain" description="SAM-dependent MTase RsmB/NOP-type" evidence="7">
    <location>
        <begin position="247"/>
        <end position="579"/>
    </location>
</feature>
<dbReference type="GO" id="GO:0003723">
    <property type="term" value="F:RNA binding"/>
    <property type="evidence" value="ECO:0007669"/>
    <property type="project" value="UniProtKB-UniRule"/>
</dbReference>
<dbReference type="InterPro" id="IPR001678">
    <property type="entry name" value="MeTrfase_RsmB-F_NOP2_dom"/>
</dbReference>